<dbReference type="EMBL" id="RRCF01000001">
    <property type="protein sequence ID" value="RRJ22955.1"/>
    <property type="molecule type" value="Genomic_DNA"/>
</dbReference>
<feature type="binding site" evidence="1">
    <location>
        <position position="121"/>
    </location>
    <ligand>
        <name>S-adenosyl-L-methionine</name>
        <dbReference type="ChEBI" id="CHEBI:59789"/>
    </ligand>
</feature>
<feature type="domain" description="Methyltransferase type 12" evidence="2">
    <location>
        <begin position="51"/>
        <end position="146"/>
    </location>
</feature>
<dbReference type="AlphaFoldDB" id="A0A3P3QPL2"/>
<feature type="binding site" evidence="1">
    <location>
        <position position="30"/>
    </location>
    <ligand>
        <name>S-adenosyl-L-methionine</name>
        <dbReference type="ChEBI" id="CHEBI:59789"/>
    </ligand>
</feature>
<name>A0A3P3QPL2_9GAMM</name>
<dbReference type="InterPro" id="IPR013217">
    <property type="entry name" value="Methyltransf_12"/>
</dbReference>
<dbReference type="SUPFAM" id="SSF53335">
    <property type="entry name" value="S-adenosyl-L-methionine-dependent methyltransferases"/>
    <property type="match status" value="1"/>
</dbReference>
<dbReference type="GO" id="GO:0006400">
    <property type="term" value="P:tRNA modification"/>
    <property type="evidence" value="ECO:0007669"/>
    <property type="project" value="UniProtKB-UniRule"/>
</dbReference>
<comment type="catalytic activity">
    <reaction evidence="1">
        <text>5-carboxymethoxyuridine(34) in tRNA + S-adenosyl-L-methionine = 5-methoxycarbonylmethoxyuridine(34) in tRNA + S-adenosyl-L-homocysteine</text>
        <dbReference type="Rhea" id="RHEA:54080"/>
        <dbReference type="Rhea" id="RHEA-COMP:13383"/>
        <dbReference type="Rhea" id="RHEA-COMP:13781"/>
        <dbReference type="ChEBI" id="CHEBI:57856"/>
        <dbReference type="ChEBI" id="CHEBI:59789"/>
        <dbReference type="ChEBI" id="CHEBI:136879"/>
        <dbReference type="ChEBI" id="CHEBI:138053"/>
    </reaction>
</comment>
<dbReference type="GO" id="GO:0097697">
    <property type="term" value="F:tRNA (5-carboxymethoxyuridine(34)-5-O)-methyltransferase activity"/>
    <property type="evidence" value="ECO:0007669"/>
    <property type="project" value="UniProtKB-UniRule"/>
</dbReference>
<comment type="similarity">
    <text evidence="1">Belongs to the class I-like SAM-binding methyltransferase superfamily. CmoM family.</text>
</comment>
<dbReference type="InterPro" id="IPR033664">
    <property type="entry name" value="Cmo5U_methylTrfase"/>
</dbReference>
<feature type="binding site" evidence="1">
    <location>
        <position position="75"/>
    </location>
    <ligand>
        <name>S-adenosyl-L-methionine</name>
        <dbReference type="ChEBI" id="CHEBI:59789"/>
    </ligand>
</feature>
<evidence type="ECO:0000313" key="3">
    <source>
        <dbReference type="EMBL" id="RRJ22955.1"/>
    </source>
</evidence>
<comment type="caution">
    <text evidence="1">Lacks conserved residue(s) required for the propagation of feature annotation.</text>
</comment>
<dbReference type="HAMAP" id="MF_02057">
    <property type="entry name" value="tRNA_methyltr_CmoM"/>
    <property type="match status" value="1"/>
</dbReference>
<dbReference type="CDD" id="cd02440">
    <property type="entry name" value="AdoMet_MTases"/>
    <property type="match status" value="1"/>
</dbReference>
<dbReference type="Pfam" id="PF08242">
    <property type="entry name" value="Methyltransf_12"/>
    <property type="match status" value="1"/>
</dbReference>
<evidence type="ECO:0000313" key="4">
    <source>
        <dbReference type="Proteomes" id="UP000276260"/>
    </source>
</evidence>
<evidence type="ECO:0000259" key="2">
    <source>
        <dbReference type="Pfam" id="PF08242"/>
    </source>
</evidence>
<keyword evidence="1 3" id="KW-0489">Methyltransferase</keyword>
<organism evidence="3 4">
    <name type="scientific">Rheinheimera mesophila</name>
    <dbReference type="NCBI Taxonomy" id="1547515"/>
    <lineage>
        <taxon>Bacteria</taxon>
        <taxon>Pseudomonadati</taxon>
        <taxon>Pseudomonadota</taxon>
        <taxon>Gammaproteobacteria</taxon>
        <taxon>Chromatiales</taxon>
        <taxon>Chromatiaceae</taxon>
        <taxon>Rheinheimera</taxon>
    </lineage>
</organism>
<feature type="binding site" evidence="1">
    <location>
        <begin position="54"/>
        <end position="55"/>
    </location>
    <ligand>
        <name>S-adenosyl-L-methionine</name>
        <dbReference type="ChEBI" id="CHEBI:59789"/>
    </ligand>
</feature>
<dbReference type="OrthoDB" id="4697647at2"/>
<protein>
    <recommendedName>
        <fullName evidence="1">tRNA 5-carboxymethoxyuridine methyltransferase</fullName>
        <ecNumber evidence="1">2.1.1.-</ecNumber>
    </recommendedName>
    <alternativeName>
        <fullName evidence="1">cmo5U methyltransferase</fullName>
    </alternativeName>
</protein>
<keyword evidence="4" id="KW-1185">Reference proteome</keyword>
<evidence type="ECO:0000256" key="1">
    <source>
        <dbReference type="HAMAP-Rule" id="MF_02057"/>
    </source>
</evidence>
<accession>A0A3P3QPL2</accession>
<keyword evidence="1 3" id="KW-0808">Transferase</keyword>
<dbReference type="InterPro" id="IPR029063">
    <property type="entry name" value="SAM-dependent_MTases_sf"/>
</dbReference>
<dbReference type="GO" id="GO:0032259">
    <property type="term" value="P:methylation"/>
    <property type="evidence" value="ECO:0007669"/>
    <property type="project" value="UniProtKB-KW"/>
</dbReference>
<comment type="caution">
    <text evidence="3">The sequence shown here is derived from an EMBL/GenBank/DDBJ whole genome shotgun (WGS) entry which is preliminary data.</text>
</comment>
<reference evidence="3 4" key="1">
    <citation type="submission" date="2018-11" db="EMBL/GenBank/DDBJ databases">
        <title>Draft genome analysis of Rheinheimera mesophila isolated from an industrial waste site.</title>
        <authorList>
            <person name="Yu Q."/>
            <person name="Qi Y."/>
            <person name="Zhang H."/>
            <person name="Lu Y."/>
            <person name="Pu J."/>
        </authorList>
    </citation>
    <scope>NUCLEOTIDE SEQUENCE [LARGE SCALE GENOMIC DNA]</scope>
    <source>
        <strain evidence="3 4">IITR13</strain>
    </source>
</reference>
<dbReference type="EC" id="2.1.1.-" evidence="1"/>
<gene>
    <name evidence="1" type="primary">cmoM</name>
    <name evidence="3" type="ORF">EIK76_02385</name>
</gene>
<proteinExistence type="inferred from homology"/>
<dbReference type="PANTHER" id="PTHR43861">
    <property type="entry name" value="TRANS-ACONITATE 2-METHYLTRANSFERASE-RELATED"/>
    <property type="match status" value="1"/>
</dbReference>
<sequence length="257" mass="29139">MSKKQQDRNFDGIAGKFQKNIYQTTKGRLRQAVLLRDFAECADLAAPSRILDVGAGQGQLALALAEQGHQVTLTDLSQDMLDIALEQAKARGVEAQIQCHALALQQLSEQHWPAFPVVLCHAVLEWLHEPAQAIQQLRALVQTGGLVSLMFYNKDAKRLSNIIYGNFNYVLRDLAFKKKVSLSPQNPLQPDDVYAWCKEAGFVIEAKTGVRCFHDYLRDRSEQETEFDKLLQVELQYNRQEPYASIGRYQHLLLRAV</sequence>
<dbReference type="Gene3D" id="3.40.50.150">
    <property type="entry name" value="Vaccinia Virus protein VP39"/>
    <property type="match status" value="1"/>
</dbReference>
<comment type="function">
    <text evidence="1">Catalyzes the methylation of 5-carboxymethoxyuridine (cmo5U) to form 5-methoxycarbonylmethoxyuridine (mcmo5U) at position 34 in tRNAs.</text>
</comment>
<dbReference type="RefSeq" id="WP_082101760.1">
    <property type="nucleotide sequence ID" value="NZ_LAVS01000004.1"/>
</dbReference>
<keyword evidence="1" id="KW-0819">tRNA processing</keyword>
<keyword evidence="1" id="KW-0949">S-adenosyl-L-methionine</keyword>
<dbReference type="Proteomes" id="UP000276260">
    <property type="component" value="Unassembled WGS sequence"/>
</dbReference>